<dbReference type="RefSeq" id="WP_344055455.1">
    <property type="nucleotide sequence ID" value="NZ_BAAAPK010000001.1"/>
</dbReference>
<evidence type="ECO:0000259" key="10">
    <source>
        <dbReference type="PROSITE" id="PS50928"/>
    </source>
</evidence>
<evidence type="ECO:0000256" key="6">
    <source>
        <dbReference type="ARBA" id="ARBA00022692"/>
    </source>
</evidence>
<keyword evidence="8 9" id="KW-0472">Membrane</keyword>
<keyword evidence="7 9" id="KW-1133">Transmembrane helix</keyword>
<keyword evidence="4" id="KW-1003">Cell membrane</keyword>
<name>A0ABN2H5Z9_9MICO</name>
<comment type="similarity">
    <text evidence="2">Belongs to the binding-protein-dependent transport system permease family. MalFG subfamily.</text>
</comment>
<comment type="subcellular location">
    <subcellularLocation>
        <location evidence="1 9">Cell membrane</location>
        <topology evidence="1 9">Multi-pass membrane protein</topology>
    </subcellularLocation>
</comment>
<dbReference type="InterPro" id="IPR050901">
    <property type="entry name" value="BP-dep_ABC_trans_perm"/>
</dbReference>
<evidence type="ECO:0000313" key="12">
    <source>
        <dbReference type="Proteomes" id="UP001500596"/>
    </source>
</evidence>
<organism evidence="11 12">
    <name type="scientific">Microbacterium lacus</name>
    <dbReference type="NCBI Taxonomy" id="415217"/>
    <lineage>
        <taxon>Bacteria</taxon>
        <taxon>Bacillati</taxon>
        <taxon>Actinomycetota</taxon>
        <taxon>Actinomycetes</taxon>
        <taxon>Micrococcales</taxon>
        <taxon>Microbacteriaceae</taxon>
        <taxon>Microbacterium</taxon>
    </lineage>
</organism>
<feature type="domain" description="ABC transmembrane type-1" evidence="10">
    <location>
        <begin position="125"/>
        <end position="323"/>
    </location>
</feature>
<dbReference type="EMBL" id="BAAAPK010000001">
    <property type="protein sequence ID" value="GAA1682075.1"/>
    <property type="molecule type" value="Genomic_DNA"/>
</dbReference>
<evidence type="ECO:0000256" key="3">
    <source>
        <dbReference type="ARBA" id="ARBA00022448"/>
    </source>
</evidence>
<sequence length="337" mass="36360">MSENTNSAGTRRERAAMQDAVVGTFSGQGAVEGELVGSALAPAQTTVAPPQNRRSFKRWFTDTGWRHIVAWVAIIFALFPLLYIVSASFNPVGTLTGSNQLFSSFSTRNYERLFNDPSIPYATWYVNSLIIAIVTSVATVFLCALGAYAFSRMRFRGRRFGLATLLVLQMFPQLLAITAIFLLMIQISDVFPAIGLGTHAGLIMIYLGGALGVNIFLMYGFFNTIPPALDEAAKIDGAGHARVFFTIMLPLVTPILIVVGLLTFIGTIGEFAIASVILTDPNQQTVAIGLFQLVSGFQSQNWGIFSAGAILAAFPVMLIFLFSQKYIAGGLVSGSVK</sequence>
<evidence type="ECO:0000256" key="4">
    <source>
        <dbReference type="ARBA" id="ARBA00022475"/>
    </source>
</evidence>
<dbReference type="PANTHER" id="PTHR32243">
    <property type="entry name" value="MALTOSE TRANSPORT SYSTEM PERMEASE-RELATED"/>
    <property type="match status" value="1"/>
</dbReference>
<feature type="transmembrane region" description="Helical" evidence="9">
    <location>
        <begin position="162"/>
        <end position="187"/>
    </location>
</feature>
<evidence type="ECO:0000256" key="5">
    <source>
        <dbReference type="ARBA" id="ARBA00022597"/>
    </source>
</evidence>
<evidence type="ECO:0000256" key="7">
    <source>
        <dbReference type="ARBA" id="ARBA00022989"/>
    </source>
</evidence>
<dbReference type="PROSITE" id="PS50928">
    <property type="entry name" value="ABC_TM1"/>
    <property type="match status" value="1"/>
</dbReference>
<dbReference type="Pfam" id="PF00528">
    <property type="entry name" value="BPD_transp_1"/>
    <property type="match status" value="1"/>
</dbReference>
<feature type="transmembrane region" description="Helical" evidence="9">
    <location>
        <begin position="199"/>
        <end position="222"/>
    </location>
</feature>
<dbReference type="CDD" id="cd06261">
    <property type="entry name" value="TM_PBP2"/>
    <property type="match status" value="1"/>
</dbReference>
<evidence type="ECO:0000256" key="9">
    <source>
        <dbReference type="RuleBase" id="RU363032"/>
    </source>
</evidence>
<evidence type="ECO:0000256" key="2">
    <source>
        <dbReference type="ARBA" id="ARBA00009047"/>
    </source>
</evidence>
<feature type="transmembrane region" description="Helical" evidence="9">
    <location>
        <begin position="243"/>
        <end position="265"/>
    </location>
</feature>
<dbReference type="Proteomes" id="UP001500596">
    <property type="component" value="Unassembled WGS sequence"/>
</dbReference>
<gene>
    <name evidence="11" type="ORF">GCM10009807_27500</name>
</gene>
<dbReference type="InterPro" id="IPR000515">
    <property type="entry name" value="MetI-like"/>
</dbReference>
<keyword evidence="3 9" id="KW-0813">Transport</keyword>
<keyword evidence="5" id="KW-0762">Sugar transport</keyword>
<dbReference type="InterPro" id="IPR035906">
    <property type="entry name" value="MetI-like_sf"/>
</dbReference>
<evidence type="ECO:0000256" key="8">
    <source>
        <dbReference type="ARBA" id="ARBA00023136"/>
    </source>
</evidence>
<dbReference type="PANTHER" id="PTHR32243:SF50">
    <property type="entry name" value="MALTOSE_MALTODEXTRIN TRANSPORT SYSTEM PERMEASE PROTEIN MALG"/>
    <property type="match status" value="1"/>
</dbReference>
<feature type="transmembrane region" description="Helical" evidence="9">
    <location>
        <begin position="124"/>
        <end position="150"/>
    </location>
</feature>
<evidence type="ECO:0000256" key="1">
    <source>
        <dbReference type="ARBA" id="ARBA00004651"/>
    </source>
</evidence>
<evidence type="ECO:0000313" key="11">
    <source>
        <dbReference type="EMBL" id="GAA1682075.1"/>
    </source>
</evidence>
<dbReference type="SUPFAM" id="SSF161098">
    <property type="entry name" value="MetI-like"/>
    <property type="match status" value="1"/>
</dbReference>
<feature type="transmembrane region" description="Helical" evidence="9">
    <location>
        <begin position="302"/>
        <end position="322"/>
    </location>
</feature>
<keyword evidence="6 9" id="KW-0812">Transmembrane</keyword>
<comment type="caution">
    <text evidence="11">The sequence shown here is derived from an EMBL/GenBank/DDBJ whole genome shotgun (WGS) entry which is preliminary data.</text>
</comment>
<accession>A0ABN2H5Z9</accession>
<feature type="transmembrane region" description="Helical" evidence="9">
    <location>
        <begin position="68"/>
        <end position="89"/>
    </location>
</feature>
<proteinExistence type="inferred from homology"/>
<protein>
    <submittedName>
        <fullName evidence="11">ABC transporter permease subunit</fullName>
    </submittedName>
</protein>
<keyword evidence="12" id="KW-1185">Reference proteome</keyword>
<reference evidence="12" key="1">
    <citation type="journal article" date="2019" name="Int. J. Syst. Evol. Microbiol.">
        <title>The Global Catalogue of Microorganisms (GCM) 10K type strain sequencing project: providing services to taxonomists for standard genome sequencing and annotation.</title>
        <authorList>
            <consortium name="The Broad Institute Genomics Platform"/>
            <consortium name="The Broad Institute Genome Sequencing Center for Infectious Disease"/>
            <person name="Wu L."/>
            <person name="Ma J."/>
        </authorList>
    </citation>
    <scope>NUCLEOTIDE SEQUENCE [LARGE SCALE GENOMIC DNA]</scope>
    <source>
        <strain evidence="12">JCM 15575</strain>
    </source>
</reference>
<dbReference type="Gene3D" id="1.10.3720.10">
    <property type="entry name" value="MetI-like"/>
    <property type="match status" value="1"/>
</dbReference>